<dbReference type="GO" id="GO:0005524">
    <property type="term" value="F:ATP binding"/>
    <property type="evidence" value="ECO:0007669"/>
    <property type="project" value="InterPro"/>
</dbReference>
<organism evidence="2">
    <name type="scientific">Acidomonas methanolica</name>
    <name type="common">Acetobacter methanolicus</name>
    <dbReference type="NCBI Taxonomy" id="437"/>
    <lineage>
        <taxon>Bacteria</taxon>
        <taxon>Pseudomonadati</taxon>
        <taxon>Pseudomonadota</taxon>
        <taxon>Alphaproteobacteria</taxon>
        <taxon>Acetobacterales</taxon>
        <taxon>Acetobacteraceae</taxon>
        <taxon>Acidomonas</taxon>
    </lineage>
</organism>
<dbReference type="InterPro" id="IPR001270">
    <property type="entry name" value="ClpA/B"/>
</dbReference>
<accession>U3T0G2</accession>
<dbReference type="InterPro" id="IPR050764">
    <property type="entry name" value="CbbQ/NirQ/NorQ/GpvN"/>
</dbReference>
<dbReference type="Pfam" id="PF07726">
    <property type="entry name" value="AAA_3"/>
    <property type="match status" value="1"/>
</dbReference>
<dbReference type="SUPFAM" id="SSF52540">
    <property type="entry name" value="P-loop containing nucleoside triphosphate hydrolases"/>
    <property type="match status" value="1"/>
</dbReference>
<dbReference type="PANTHER" id="PTHR42759:SF1">
    <property type="entry name" value="MAGNESIUM-CHELATASE SUBUNIT CHLD"/>
    <property type="match status" value="1"/>
</dbReference>
<dbReference type="InterPro" id="IPR027417">
    <property type="entry name" value="P-loop_NTPase"/>
</dbReference>
<dbReference type="AlphaFoldDB" id="U3T0G2"/>
<dbReference type="CDD" id="cd00009">
    <property type="entry name" value="AAA"/>
    <property type="match status" value="1"/>
</dbReference>
<dbReference type="PRINTS" id="PR00300">
    <property type="entry name" value="CLPPROTEASEA"/>
</dbReference>
<name>U3T0G2_ACIMT</name>
<dbReference type="EMBL" id="AB855793">
    <property type="protein sequence ID" value="BAN85791.1"/>
    <property type="molecule type" value="Genomic_DNA"/>
</dbReference>
<dbReference type="InterPro" id="IPR011703">
    <property type="entry name" value="ATPase_AAA-3"/>
</dbReference>
<dbReference type="PANTHER" id="PTHR42759">
    <property type="entry name" value="MOXR FAMILY PROTEIN"/>
    <property type="match status" value="1"/>
</dbReference>
<proteinExistence type="predicted"/>
<evidence type="ECO:0000259" key="1">
    <source>
        <dbReference type="SMART" id="SM00382"/>
    </source>
</evidence>
<dbReference type="SMART" id="SM00382">
    <property type="entry name" value="AAA"/>
    <property type="match status" value="1"/>
</dbReference>
<dbReference type="InterPro" id="IPR041628">
    <property type="entry name" value="ChlI/MoxR_AAA_lid"/>
</dbReference>
<dbReference type="InterPro" id="IPR003593">
    <property type="entry name" value="AAA+_ATPase"/>
</dbReference>
<dbReference type="Gene3D" id="1.10.8.80">
    <property type="entry name" value="Magnesium chelatase subunit I, C-Terminal domain"/>
    <property type="match status" value="1"/>
</dbReference>
<protein>
    <submittedName>
        <fullName evidence="2">MxaR protein</fullName>
    </submittedName>
</protein>
<dbReference type="PIRSF" id="PIRSF002849">
    <property type="entry name" value="AAA_ATPase_chaperone_MoxR_prd"/>
    <property type="match status" value="1"/>
</dbReference>
<dbReference type="Pfam" id="PF17863">
    <property type="entry name" value="AAA_lid_2"/>
    <property type="match status" value="1"/>
</dbReference>
<dbReference type="Gene3D" id="3.40.50.300">
    <property type="entry name" value="P-loop containing nucleotide triphosphate hydrolases"/>
    <property type="match status" value="1"/>
</dbReference>
<evidence type="ECO:0000313" key="2">
    <source>
        <dbReference type="EMBL" id="BAN85791.1"/>
    </source>
</evidence>
<dbReference type="GO" id="GO:0016887">
    <property type="term" value="F:ATP hydrolysis activity"/>
    <property type="evidence" value="ECO:0007669"/>
    <property type="project" value="InterPro"/>
</dbReference>
<reference evidence="2" key="1">
    <citation type="submission" date="2013-09" db="EMBL/GenBank/DDBJ databases">
        <title>Requirement of carbon dioxide for initial growth in facultative methylotroph, Acidomonas methanolica MB58.</title>
        <authorList>
            <person name="Mitsui R."/>
        </authorList>
    </citation>
    <scope>NUCLEOTIDE SEQUENCE</scope>
    <source>
        <strain evidence="2">MB58</strain>
    </source>
</reference>
<sequence>MVEPQDLFLWRERALRLETEVGRVVIGQERVIRFLLIALLAHGHVLLEGDVGVGKTTLLRAMARGVGGPYQRVEGTVDLMPTDLIYHASIGDDGRPRLEPGALLRHGETLAVFFFNEINRARPQVHALLLRLMAERSLTAFNREFSLPYVVIFADRNSLERDETFDLPAAARDRFFFEVNVSMPTDPDARRQLIFDRRFHDTDTLVAEIGEGLLDYRALPALARLIQAEVTTSPALEEYVLSLWTALRDPVAAGIALPDIDMSRLVKGGASPRGMAYLVRAAHVRAWLEGRKTVMPEDVRAVFIESVAHRIFVDPIYLLRREAIVRDLCTAILEKVRAP</sequence>
<feature type="domain" description="AAA+ ATPase" evidence="1">
    <location>
        <begin position="41"/>
        <end position="185"/>
    </location>
</feature>
<gene>
    <name evidence="2" type="primary">mxaR</name>
</gene>